<feature type="transmembrane region" description="Helical" evidence="6">
    <location>
        <begin position="357"/>
        <end position="376"/>
    </location>
</feature>
<feature type="transmembrane region" description="Helical" evidence="6">
    <location>
        <begin position="223"/>
        <end position="244"/>
    </location>
</feature>
<dbReference type="InterPro" id="IPR043130">
    <property type="entry name" value="CDP-OH_PTrfase_TM_dom"/>
</dbReference>
<protein>
    <recommendedName>
        <fullName evidence="9">CDP-alcohol phosphatidyltransferase</fullName>
    </recommendedName>
</protein>
<dbReference type="EMBL" id="JAKCXM010000009">
    <property type="protein sequence ID" value="KAJ0408743.1"/>
    <property type="molecule type" value="Genomic_DNA"/>
</dbReference>
<dbReference type="GO" id="GO:0016780">
    <property type="term" value="F:phosphotransferase activity, for other substituted phosphate groups"/>
    <property type="evidence" value="ECO:0007669"/>
    <property type="project" value="InterPro"/>
</dbReference>
<proteinExistence type="inferred from homology"/>
<dbReference type="PANTHER" id="PTHR10414:SF37">
    <property type="entry name" value="BB IN A BOXCAR, ISOFORM C"/>
    <property type="match status" value="1"/>
</dbReference>
<organism evidence="7 8">
    <name type="scientific">Pythium insidiosum</name>
    <name type="common">Pythiosis disease agent</name>
    <dbReference type="NCBI Taxonomy" id="114742"/>
    <lineage>
        <taxon>Eukaryota</taxon>
        <taxon>Sar</taxon>
        <taxon>Stramenopiles</taxon>
        <taxon>Oomycota</taxon>
        <taxon>Peronosporomycetes</taxon>
        <taxon>Pythiales</taxon>
        <taxon>Pythiaceae</taxon>
        <taxon>Pythium</taxon>
    </lineage>
</organism>
<feature type="transmembrane region" description="Helical" evidence="6">
    <location>
        <begin position="297"/>
        <end position="316"/>
    </location>
</feature>
<dbReference type="GO" id="GO:0016020">
    <property type="term" value="C:membrane"/>
    <property type="evidence" value="ECO:0007669"/>
    <property type="project" value="UniProtKB-SubCell"/>
</dbReference>
<evidence type="ECO:0000256" key="3">
    <source>
        <dbReference type="ARBA" id="ARBA00022679"/>
    </source>
</evidence>
<gene>
    <name evidence="7" type="ORF">P43SY_001967</name>
</gene>
<keyword evidence="8" id="KW-1185">Reference proteome</keyword>
<name>A0AAD5QAG7_PYTIN</name>
<keyword evidence="6" id="KW-0812">Transmembrane</keyword>
<feature type="transmembrane region" description="Helical" evidence="6">
    <location>
        <begin position="150"/>
        <end position="170"/>
    </location>
</feature>
<evidence type="ECO:0000313" key="7">
    <source>
        <dbReference type="EMBL" id="KAJ0408743.1"/>
    </source>
</evidence>
<evidence type="ECO:0000256" key="5">
    <source>
        <dbReference type="RuleBase" id="RU003750"/>
    </source>
</evidence>
<feature type="transmembrane region" description="Helical" evidence="6">
    <location>
        <begin position="87"/>
        <end position="105"/>
    </location>
</feature>
<dbReference type="PIRSF" id="PIRSF015665">
    <property type="entry name" value="CHOPT"/>
    <property type="match status" value="1"/>
</dbReference>
<dbReference type="GO" id="GO:0008654">
    <property type="term" value="P:phospholipid biosynthetic process"/>
    <property type="evidence" value="ECO:0007669"/>
    <property type="project" value="InterPro"/>
</dbReference>
<evidence type="ECO:0000256" key="6">
    <source>
        <dbReference type="SAM" id="Phobius"/>
    </source>
</evidence>
<evidence type="ECO:0000256" key="1">
    <source>
        <dbReference type="ARBA" id="ARBA00004370"/>
    </source>
</evidence>
<keyword evidence="6" id="KW-1133">Transmembrane helix</keyword>
<dbReference type="InterPro" id="IPR014472">
    <property type="entry name" value="CHOPT"/>
</dbReference>
<dbReference type="PROSITE" id="PS00379">
    <property type="entry name" value="CDP_ALCOHOL_P_TRANSF"/>
    <property type="match status" value="1"/>
</dbReference>
<feature type="transmembrane region" description="Helical" evidence="6">
    <location>
        <begin position="328"/>
        <end position="345"/>
    </location>
</feature>
<feature type="transmembrane region" description="Helical" evidence="6">
    <location>
        <begin position="191"/>
        <end position="211"/>
    </location>
</feature>
<dbReference type="PANTHER" id="PTHR10414">
    <property type="entry name" value="ETHANOLAMINEPHOSPHOTRANSFERASE"/>
    <property type="match status" value="1"/>
</dbReference>
<sequence>MPMLSKKALEGIAAYKYKSYVLLSLPACLPVGTYTFLDNQLNHFWNAAVELLPKWMAPNLVTMLGTVIMMLTTVVQLYYSPHLSEPAPAWVYLLSAVGLFLYQTLDALDGKQARRTGSSSPLGQLFDHGCDALCTVFNVLSAAATIQVGASWGTFVALSSVSVAFFMAQWEEYHTGVMSCGNGYYGVTEGQLTLVAAHLVTALLGPGFWQYSLPVIGLTPTHVLILSLLGSNVFLVYGNILNVLHTPLEAMPAAEAGHKQREKPVALFQLVPLSIILALGAMWISGPNADDYAKYPLVFLFAHGIAFVLFSTRMIVSHMCKIPYTPQFRVIIPLMLLVLNSYGPSIELFSGPLLRPLVASVMYSLVISCVYLHYVVHVVNDICNFLNIYLFKIKGKH</sequence>
<keyword evidence="3 5" id="KW-0808">Transferase</keyword>
<evidence type="ECO:0000313" key="8">
    <source>
        <dbReference type="Proteomes" id="UP001209570"/>
    </source>
</evidence>
<comment type="caution">
    <text evidence="7">The sequence shown here is derived from an EMBL/GenBank/DDBJ whole genome shotgun (WGS) entry which is preliminary data.</text>
</comment>
<reference evidence="7" key="1">
    <citation type="submission" date="2021-12" db="EMBL/GenBank/DDBJ databases">
        <title>Prjna785345.</title>
        <authorList>
            <person name="Rujirawat T."/>
            <person name="Krajaejun T."/>
        </authorList>
    </citation>
    <scope>NUCLEOTIDE SEQUENCE</scope>
    <source>
        <strain evidence="7">Pi057C3</strain>
    </source>
</reference>
<evidence type="ECO:0000256" key="2">
    <source>
        <dbReference type="ARBA" id="ARBA00010441"/>
    </source>
</evidence>
<keyword evidence="4 6" id="KW-0472">Membrane</keyword>
<dbReference type="InterPro" id="IPR048254">
    <property type="entry name" value="CDP_ALCOHOL_P_TRANSF_CS"/>
</dbReference>
<evidence type="ECO:0008006" key="9">
    <source>
        <dbReference type="Google" id="ProtNLM"/>
    </source>
</evidence>
<feature type="transmembrane region" description="Helical" evidence="6">
    <location>
        <begin position="57"/>
        <end position="80"/>
    </location>
</feature>
<dbReference type="Gene3D" id="1.20.120.1760">
    <property type="match status" value="1"/>
</dbReference>
<comment type="similarity">
    <text evidence="2 5">Belongs to the CDP-alcohol phosphatidyltransferase class-I family.</text>
</comment>
<comment type="subcellular location">
    <subcellularLocation>
        <location evidence="1">Membrane</location>
    </subcellularLocation>
</comment>
<dbReference type="Proteomes" id="UP001209570">
    <property type="component" value="Unassembled WGS sequence"/>
</dbReference>
<dbReference type="InterPro" id="IPR000462">
    <property type="entry name" value="CDP-OH_P_trans"/>
</dbReference>
<dbReference type="Pfam" id="PF01066">
    <property type="entry name" value="CDP-OH_P_transf"/>
    <property type="match status" value="1"/>
</dbReference>
<feature type="transmembrane region" description="Helical" evidence="6">
    <location>
        <begin position="20"/>
        <end position="37"/>
    </location>
</feature>
<evidence type="ECO:0000256" key="4">
    <source>
        <dbReference type="ARBA" id="ARBA00023136"/>
    </source>
</evidence>
<accession>A0AAD5QAG7</accession>
<feature type="transmembrane region" description="Helical" evidence="6">
    <location>
        <begin position="265"/>
        <end position="285"/>
    </location>
</feature>
<dbReference type="AlphaFoldDB" id="A0AAD5QAG7"/>